<feature type="transmembrane region" description="Helical" evidence="11">
    <location>
        <begin position="322"/>
        <end position="341"/>
    </location>
</feature>
<feature type="transmembrane region" description="Helical" evidence="11">
    <location>
        <begin position="454"/>
        <end position="472"/>
    </location>
</feature>
<feature type="transmembrane region" description="Helical" evidence="11">
    <location>
        <begin position="81"/>
        <end position="101"/>
    </location>
</feature>
<feature type="transmembrane region" description="Helical" evidence="11">
    <location>
        <begin position="286"/>
        <end position="307"/>
    </location>
</feature>
<dbReference type="Proteomes" id="UP000320011">
    <property type="component" value="Unassembled WGS sequence"/>
</dbReference>
<keyword evidence="4" id="KW-0997">Cell inner membrane</keyword>
<keyword evidence="6 11" id="KW-0812">Transmembrane</keyword>
<dbReference type="InterPro" id="IPR001851">
    <property type="entry name" value="ABC_transp_permease"/>
</dbReference>
<evidence type="ECO:0000313" key="12">
    <source>
        <dbReference type="EMBL" id="TVT37151.1"/>
    </source>
</evidence>
<dbReference type="AlphaFoldDB" id="A0A558BKU3"/>
<proteinExistence type="predicted"/>
<reference evidence="12 13" key="1">
    <citation type="submission" date="2019-07" db="EMBL/GenBank/DDBJ databases">
        <authorList>
            <person name="Duangmal K."/>
            <person name="Teo W.F.A."/>
        </authorList>
    </citation>
    <scope>NUCLEOTIDE SEQUENCE [LARGE SCALE GENOMIC DNA]</scope>
    <source>
        <strain evidence="12 13">TBRC 6029</strain>
    </source>
</reference>
<feature type="transmembrane region" description="Helical" evidence="11">
    <location>
        <begin position="129"/>
        <end position="151"/>
    </location>
</feature>
<evidence type="ECO:0000313" key="13">
    <source>
        <dbReference type="Proteomes" id="UP000320011"/>
    </source>
</evidence>
<evidence type="ECO:0000256" key="1">
    <source>
        <dbReference type="ARBA" id="ARBA00004651"/>
    </source>
</evidence>
<comment type="caution">
    <text evidence="12">The sequence shown here is derived from an EMBL/GenBank/DDBJ whole genome shotgun (WGS) entry which is preliminary data.</text>
</comment>
<protein>
    <recommendedName>
        <fullName evidence="10">Xylose transport system permease protein XylH</fullName>
    </recommendedName>
</protein>
<evidence type="ECO:0000256" key="2">
    <source>
        <dbReference type="ARBA" id="ARBA00022448"/>
    </source>
</evidence>
<accession>A0A558BKU3</accession>
<dbReference type="GO" id="GO:0005886">
    <property type="term" value="C:plasma membrane"/>
    <property type="evidence" value="ECO:0007669"/>
    <property type="project" value="UniProtKB-SubCell"/>
</dbReference>
<evidence type="ECO:0000256" key="3">
    <source>
        <dbReference type="ARBA" id="ARBA00022475"/>
    </source>
</evidence>
<evidence type="ECO:0000256" key="5">
    <source>
        <dbReference type="ARBA" id="ARBA00022597"/>
    </source>
</evidence>
<dbReference type="EMBL" id="VJWX01000303">
    <property type="protein sequence ID" value="TVT37151.1"/>
    <property type="molecule type" value="Genomic_DNA"/>
</dbReference>
<keyword evidence="5" id="KW-0762">Sugar transport</keyword>
<comment type="function">
    <text evidence="9">Part of the binding-protein-dependent transport system for D-xylose. Probably responsible for the translocation of the substrate across the membrane.</text>
</comment>
<evidence type="ECO:0000256" key="8">
    <source>
        <dbReference type="ARBA" id="ARBA00023136"/>
    </source>
</evidence>
<dbReference type="OrthoDB" id="3468954at2"/>
<evidence type="ECO:0000256" key="10">
    <source>
        <dbReference type="ARBA" id="ARBA00035686"/>
    </source>
</evidence>
<keyword evidence="7 11" id="KW-1133">Transmembrane helix</keyword>
<sequence>MTETPTRAGKPGEPSAAEGAIADFGIDTTSRSTAEAIGDYFRRLRGGELGAVPALLGLLVLVLVFTGLSDTFLTLNNIANLFAQGGGQTIIAMGIVPVLLLGEIDLSAGTASGVAASVLALHFTQHGNLLGAMGDTMFFGFVIAAAVSALLCGLMRIWIGMALSLVAMLIFLLGVAPNAWVEMLLAVCVGAVIGGITGALVSKIGIPSFVVTLALFIAWYGVVLALVGEGGTIPIRDSQVLFDVANGNLDVVGSWILFVVAGGGYAVVVLFRHFSRLRNGLVAQPTTLISIKAGAVVVLGAVATYLLTLNRSPNPDRTTIQGVPYVVPIILVLLVVGTFVLDRTRYGRHVYAVGGNREAARRAGVKVDKIRMSVFVICSAVAAIGAIVYSSKVGSVDGNAGNGNTLLFAVGAAVIGGTSLFGGRGRMRDAVIGGLVLTTVQNGLGLLGYKAATVNIITGLVLLVAATVDALSRKRAAVTR</sequence>
<evidence type="ECO:0000256" key="11">
    <source>
        <dbReference type="SAM" id="Phobius"/>
    </source>
</evidence>
<feature type="transmembrane region" description="Helical" evidence="11">
    <location>
        <begin position="158"/>
        <end position="177"/>
    </location>
</feature>
<evidence type="ECO:0000256" key="9">
    <source>
        <dbReference type="ARBA" id="ARBA00035611"/>
    </source>
</evidence>
<feature type="transmembrane region" description="Helical" evidence="11">
    <location>
        <begin position="403"/>
        <end position="423"/>
    </location>
</feature>
<feature type="transmembrane region" description="Helical" evidence="11">
    <location>
        <begin position="255"/>
        <end position="274"/>
    </location>
</feature>
<feature type="transmembrane region" description="Helical" evidence="11">
    <location>
        <begin position="209"/>
        <end position="235"/>
    </location>
</feature>
<dbReference type="PANTHER" id="PTHR32196:SF32">
    <property type="entry name" value="XYLOSE TRANSPORT SYSTEM PERMEASE PROTEIN XYLH"/>
    <property type="match status" value="1"/>
</dbReference>
<evidence type="ECO:0000256" key="6">
    <source>
        <dbReference type="ARBA" id="ARBA00022692"/>
    </source>
</evidence>
<reference evidence="12 13" key="2">
    <citation type="submission" date="2019-08" db="EMBL/GenBank/DDBJ databases">
        <title>Amycolatopsis acidicola sp. nov., isolated from peat swamp forest soil.</title>
        <authorList>
            <person name="Srisuk N."/>
        </authorList>
    </citation>
    <scope>NUCLEOTIDE SEQUENCE [LARGE SCALE GENOMIC DNA]</scope>
    <source>
        <strain evidence="12 13">TBRC 6029</strain>
    </source>
</reference>
<keyword evidence="8 11" id="KW-0472">Membrane</keyword>
<evidence type="ECO:0000256" key="7">
    <source>
        <dbReference type="ARBA" id="ARBA00022989"/>
    </source>
</evidence>
<feature type="transmembrane region" description="Helical" evidence="11">
    <location>
        <begin position="106"/>
        <end position="123"/>
    </location>
</feature>
<dbReference type="PANTHER" id="PTHR32196">
    <property type="entry name" value="ABC TRANSPORTER PERMEASE PROTEIN YPHD-RELATED-RELATED"/>
    <property type="match status" value="1"/>
</dbReference>
<gene>
    <name evidence="12" type="ORF">FNH05_25125</name>
</gene>
<evidence type="ECO:0000256" key="4">
    <source>
        <dbReference type="ARBA" id="ARBA00022519"/>
    </source>
</evidence>
<feature type="transmembrane region" description="Helical" evidence="11">
    <location>
        <begin position="370"/>
        <end position="391"/>
    </location>
</feature>
<name>A0A558BKU3_9PSEU</name>
<comment type="subcellular location">
    <subcellularLocation>
        <location evidence="1">Cell membrane</location>
        <topology evidence="1">Multi-pass membrane protein</topology>
    </subcellularLocation>
</comment>
<keyword evidence="3" id="KW-1003">Cell membrane</keyword>
<dbReference type="RefSeq" id="WP_144591177.1">
    <property type="nucleotide sequence ID" value="NZ_VJWX01000303.1"/>
</dbReference>
<organism evidence="12 13">
    <name type="scientific">Amycolatopsis rhizosphaerae</name>
    <dbReference type="NCBI Taxonomy" id="2053003"/>
    <lineage>
        <taxon>Bacteria</taxon>
        <taxon>Bacillati</taxon>
        <taxon>Actinomycetota</taxon>
        <taxon>Actinomycetes</taxon>
        <taxon>Pseudonocardiales</taxon>
        <taxon>Pseudonocardiaceae</taxon>
        <taxon>Amycolatopsis</taxon>
    </lineage>
</organism>
<dbReference type="Pfam" id="PF02653">
    <property type="entry name" value="BPD_transp_2"/>
    <property type="match status" value="1"/>
</dbReference>
<keyword evidence="13" id="KW-1185">Reference proteome</keyword>
<dbReference type="GO" id="GO:0022857">
    <property type="term" value="F:transmembrane transporter activity"/>
    <property type="evidence" value="ECO:0007669"/>
    <property type="project" value="InterPro"/>
</dbReference>
<feature type="transmembrane region" description="Helical" evidence="11">
    <location>
        <begin position="49"/>
        <end position="69"/>
    </location>
</feature>
<keyword evidence="2" id="KW-0813">Transport</keyword>
<dbReference type="CDD" id="cd06579">
    <property type="entry name" value="TM_PBP1_transp_AraH_like"/>
    <property type="match status" value="1"/>
</dbReference>
<feature type="transmembrane region" description="Helical" evidence="11">
    <location>
        <begin position="183"/>
        <end position="202"/>
    </location>
</feature>